<dbReference type="EnsemblMetazoa" id="XM_019911578.1">
    <property type="protein sequence ID" value="XP_019767137.1"/>
    <property type="gene ID" value="LOC109542377"/>
</dbReference>
<sequence length="111" mass="12655">MMVKVLLLAALATFVVAAEYSGNFQKCPVYGPFEIIDMPKLWNMYKTTYNKNYSGVEDQMRYGLFEKAVKSVVESNLKSIANMSMELSAINVFSDCTPEEYQSWLQNGRLN</sequence>
<dbReference type="GeneID" id="109542377"/>
<keyword evidence="4" id="KW-1185">Reference proteome</keyword>
<organism evidence="3 4">
    <name type="scientific">Dendroctonus ponderosae</name>
    <name type="common">Mountain pine beetle</name>
    <dbReference type="NCBI Taxonomy" id="77166"/>
    <lineage>
        <taxon>Eukaryota</taxon>
        <taxon>Metazoa</taxon>
        <taxon>Ecdysozoa</taxon>
        <taxon>Arthropoda</taxon>
        <taxon>Hexapoda</taxon>
        <taxon>Insecta</taxon>
        <taxon>Pterygota</taxon>
        <taxon>Neoptera</taxon>
        <taxon>Endopterygota</taxon>
        <taxon>Coleoptera</taxon>
        <taxon>Polyphaga</taxon>
        <taxon>Cucujiformia</taxon>
        <taxon>Curculionidae</taxon>
        <taxon>Scolytinae</taxon>
        <taxon>Dendroctonus</taxon>
    </lineage>
</organism>
<dbReference type="Proteomes" id="UP000019118">
    <property type="component" value="Unassembled WGS sequence"/>
</dbReference>
<accession>A0AAR5Q1N8</accession>
<protein>
    <recommendedName>
        <fullName evidence="2">Cathepsin propeptide inhibitor domain-containing protein</fullName>
    </recommendedName>
</protein>
<reference evidence="4" key="1">
    <citation type="journal article" date="2013" name="Genome Biol.">
        <title>Draft genome of the mountain pine beetle, Dendroctonus ponderosae Hopkins, a major forest pest.</title>
        <authorList>
            <person name="Keeling C.I."/>
            <person name="Yuen M.M."/>
            <person name="Liao N.Y."/>
            <person name="Docking T.R."/>
            <person name="Chan S.K."/>
            <person name="Taylor G.A."/>
            <person name="Palmquist D.L."/>
            <person name="Jackman S.D."/>
            <person name="Nguyen A."/>
            <person name="Li M."/>
            <person name="Henderson H."/>
            <person name="Janes J.K."/>
            <person name="Zhao Y."/>
            <person name="Pandoh P."/>
            <person name="Moore R."/>
            <person name="Sperling F.A."/>
            <person name="Huber D.P."/>
            <person name="Birol I."/>
            <person name="Jones S.J."/>
            <person name="Bohlmann J."/>
        </authorList>
    </citation>
    <scope>NUCLEOTIDE SEQUENCE</scope>
</reference>
<keyword evidence="1" id="KW-0732">Signal</keyword>
<reference evidence="3" key="2">
    <citation type="submission" date="2024-08" db="UniProtKB">
        <authorList>
            <consortium name="EnsemblMetazoa"/>
        </authorList>
    </citation>
    <scope>IDENTIFICATION</scope>
</reference>
<evidence type="ECO:0000313" key="4">
    <source>
        <dbReference type="Proteomes" id="UP000019118"/>
    </source>
</evidence>
<feature type="domain" description="Cathepsin propeptide inhibitor" evidence="2">
    <location>
        <begin position="42"/>
        <end position="101"/>
    </location>
</feature>
<evidence type="ECO:0000313" key="3">
    <source>
        <dbReference type="EnsemblMetazoa" id="XP_019767137.1"/>
    </source>
</evidence>
<evidence type="ECO:0000259" key="2">
    <source>
        <dbReference type="SMART" id="SM00848"/>
    </source>
</evidence>
<dbReference type="AlphaFoldDB" id="A0AAR5Q1N8"/>
<dbReference type="SUPFAM" id="SSF54001">
    <property type="entry name" value="Cysteine proteinases"/>
    <property type="match status" value="1"/>
</dbReference>
<name>A0AAR5Q1N8_DENPD</name>
<dbReference type="SMART" id="SM00848">
    <property type="entry name" value="Inhibitor_I29"/>
    <property type="match status" value="1"/>
</dbReference>
<feature type="signal peptide" evidence="1">
    <location>
        <begin position="1"/>
        <end position="17"/>
    </location>
</feature>
<proteinExistence type="predicted"/>
<feature type="chain" id="PRO_5043972456" description="Cathepsin propeptide inhibitor domain-containing protein" evidence="1">
    <location>
        <begin position="18"/>
        <end position="111"/>
    </location>
</feature>
<dbReference type="KEGG" id="dpa:109542377"/>
<dbReference type="Gene3D" id="1.10.287.2250">
    <property type="match status" value="1"/>
</dbReference>
<dbReference type="RefSeq" id="XP_019767137.1">
    <property type="nucleotide sequence ID" value="XM_019911578.2"/>
</dbReference>
<dbReference type="Pfam" id="PF08246">
    <property type="entry name" value="Inhibitor_I29"/>
    <property type="match status" value="1"/>
</dbReference>
<dbReference type="InterPro" id="IPR038765">
    <property type="entry name" value="Papain-like_cys_pep_sf"/>
</dbReference>
<evidence type="ECO:0000256" key="1">
    <source>
        <dbReference type="SAM" id="SignalP"/>
    </source>
</evidence>
<dbReference type="InterPro" id="IPR013201">
    <property type="entry name" value="Prot_inhib_I29"/>
</dbReference>